<keyword evidence="3" id="KW-1185">Reference proteome</keyword>
<feature type="transmembrane region" description="Helical" evidence="1">
    <location>
        <begin position="6"/>
        <end position="25"/>
    </location>
</feature>
<proteinExistence type="predicted"/>
<dbReference type="AlphaFoldDB" id="A0A1G7NZ50"/>
<name>A0A1G7NZ50_9FLAO</name>
<accession>A0A1G7NZ50</accession>
<feature type="transmembrane region" description="Helical" evidence="1">
    <location>
        <begin position="174"/>
        <end position="197"/>
    </location>
</feature>
<feature type="transmembrane region" description="Helical" evidence="1">
    <location>
        <begin position="86"/>
        <end position="107"/>
    </location>
</feature>
<keyword evidence="1" id="KW-0812">Transmembrane</keyword>
<gene>
    <name evidence="2" type="ORF">SAMN05421825_2118</name>
</gene>
<reference evidence="3" key="1">
    <citation type="submission" date="2016-10" db="EMBL/GenBank/DDBJ databases">
        <authorList>
            <person name="Varghese N."/>
            <person name="Submissions S."/>
        </authorList>
    </citation>
    <scope>NUCLEOTIDE SEQUENCE [LARGE SCALE GENOMIC DNA]</scope>
    <source>
        <strain evidence="3">DSM 19684</strain>
    </source>
</reference>
<dbReference type="EMBL" id="FNBH01000002">
    <property type="protein sequence ID" value="SDF78470.1"/>
    <property type="molecule type" value="Genomic_DNA"/>
</dbReference>
<sequence>MEKIFEICATLADIFLGITLIIAIIKLKFFTKNERWYIYYAFFVFCIEIIMFFKIKQTHTHLYPIYIAGEFFLLSGTFLKKLSFSRYYFIPIILLSLVFLTASQIFPYYENDYSKAISNLIIICLIAYSLIQEIRHSTKSQFLFLDGMLFLYYTVSIFIFMLQHQVLRFDHESFFIIWAINNILLVILYLTFLYTFLKLKK</sequence>
<keyword evidence="1" id="KW-0472">Membrane</keyword>
<dbReference type="STRING" id="454006.SAMN05421825_2118"/>
<evidence type="ECO:0008006" key="4">
    <source>
        <dbReference type="Google" id="ProtNLM"/>
    </source>
</evidence>
<dbReference type="Proteomes" id="UP000199203">
    <property type="component" value="Unassembled WGS sequence"/>
</dbReference>
<evidence type="ECO:0000313" key="3">
    <source>
        <dbReference type="Proteomes" id="UP000199203"/>
    </source>
</evidence>
<evidence type="ECO:0000313" key="2">
    <source>
        <dbReference type="EMBL" id="SDF78470.1"/>
    </source>
</evidence>
<protein>
    <recommendedName>
        <fullName evidence="4">YhhN-like protein</fullName>
    </recommendedName>
</protein>
<feature type="transmembrane region" description="Helical" evidence="1">
    <location>
        <begin position="61"/>
        <end position="79"/>
    </location>
</feature>
<feature type="transmembrane region" description="Helical" evidence="1">
    <location>
        <begin position="143"/>
        <end position="162"/>
    </location>
</feature>
<evidence type="ECO:0000256" key="1">
    <source>
        <dbReference type="SAM" id="Phobius"/>
    </source>
</evidence>
<keyword evidence="1" id="KW-1133">Transmembrane helix</keyword>
<organism evidence="2 3">
    <name type="scientific">Epilithonimonas hungarica</name>
    <dbReference type="NCBI Taxonomy" id="454006"/>
    <lineage>
        <taxon>Bacteria</taxon>
        <taxon>Pseudomonadati</taxon>
        <taxon>Bacteroidota</taxon>
        <taxon>Flavobacteriia</taxon>
        <taxon>Flavobacteriales</taxon>
        <taxon>Weeksellaceae</taxon>
        <taxon>Chryseobacterium group</taxon>
        <taxon>Epilithonimonas</taxon>
    </lineage>
</organism>
<feature type="transmembrane region" description="Helical" evidence="1">
    <location>
        <begin position="37"/>
        <end position="55"/>
    </location>
</feature>
<feature type="transmembrane region" description="Helical" evidence="1">
    <location>
        <begin position="113"/>
        <end position="131"/>
    </location>
</feature>